<dbReference type="Proteomes" id="UP000007799">
    <property type="component" value="Unassembled WGS sequence"/>
</dbReference>
<dbReference type="InterPro" id="IPR013783">
    <property type="entry name" value="Ig-like_fold"/>
</dbReference>
<dbReference type="AlphaFoldDB" id="F2U411"/>
<dbReference type="InterPro" id="IPR054409">
    <property type="entry name" value="X25_BaPul-like"/>
</dbReference>
<dbReference type="RefSeq" id="XP_004996538.1">
    <property type="nucleotide sequence ID" value="XM_004996481.1"/>
</dbReference>
<dbReference type="Pfam" id="PF22058">
    <property type="entry name" value="X25_BaPul_like"/>
    <property type="match status" value="1"/>
</dbReference>
<feature type="domain" description="Amylopullulanase X25" evidence="2">
    <location>
        <begin position="7"/>
        <end position="97"/>
    </location>
</feature>
<accession>F2U411</accession>
<feature type="compositionally biased region" description="Polar residues" evidence="1">
    <location>
        <begin position="163"/>
        <end position="174"/>
    </location>
</feature>
<gene>
    <name evidence="3" type="ORF">PTSG_03019</name>
</gene>
<name>F2U411_SALR5</name>
<feature type="region of interest" description="Disordered" evidence="1">
    <location>
        <begin position="118"/>
        <end position="174"/>
    </location>
</feature>
<feature type="compositionally biased region" description="Acidic residues" evidence="1">
    <location>
        <begin position="126"/>
        <end position="138"/>
    </location>
</feature>
<evidence type="ECO:0000313" key="4">
    <source>
        <dbReference type="Proteomes" id="UP000007799"/>
    </source>
</evidence>
<sequence length="213" mass="22785">MPEWYSVAGTLIAAAGGMAWDPQDPRGRLHVVKDEHALVARFQAVPAGTYEIKVCRNGSWEQSWGRDALDQPGCPNVVIQVAETSDVCVFFDAATHIISFEVGCEVLADQPATLQVASPAKYGMGDGDDDDEEEEKDVDQDAERADTVQGEQDEDEMQHSDANDSAYSVASSSLDASVQHAQPEVTVPAVAEASCFDSVVAAIKNTCLKPILG</sequence>
<reference evidence="3" key="1">
    <citation type="submission" date="2009-08" db="EMBL/GenBank/DDBJ databases">
        <title>Annotation of Salpingoeca rosetta.</title>
        <authorList>
            <consortium name="The Broad Institute Genome Sequencing Platform"/>
            <person name="Russ C."/>
            <person name="Cuomo C."/>
            <person name="Burger G."/>
            <person name="Gray M.W."/>
            <person name="Holland P.W.H."/>
            <person name="King N."/>
            <person name="Lang F.B.F."/>
            <person name="Roger A.J."/>
            <person name="Ruiz-Trillo I."/>
            <person name="Young S.K."/>
            <person name="Zeng Q."/>
            <person name="Gargeya S."/>
            <person name="Alvarado L."/>
            <person name="Berlin A."/>
            <person name="Chapman S.B."/>
            <person name="Chen Z."/>
            <person name="Freedman E."/>
            <person name="Gellesch M."/>
            <person name="Goldberg J."/>
            <person name="Griggs A."/>
            <person name="Gujja S."/>
            <person name="Heilman E."/>
            <person name="Heiman D."/>
            <person name="Howarth C."/>
            <person name="Mehta T."/>
            <person name="Neiman D."/>
            <person name="Pearson M."/>
            <person name="Roberts A."/>
            <person name="Saif S."/>
            <person name="Shea T."/>
            <person name="Shenoy N."/>
            <person name="Sisk P."/>
            <person name="Stolte C."/>
            <person name="Sykes S."/>
            <person name="White J."/>
            <person name="Yandava C."/>
            <person name="Haas B."/>
            <person name="Nusbaum C."/>
            <person name="Birren B."/>
        </authorList>
    </citation>
    <scope>NUCLEOTIDE SEQUENCE [LARGE SCALE GENOMIC DNA]</scope>
    <source>
        <strain evidence="3">ATCC 50818</strain>
    </source>
</reference>
<dbReference type="Gene3D" id="2.60.40.10">
    <property type="entry name" value="Immunoglobulins"/>
    <property type="match status" value="1"/>
</dbReference>
<evidence type="ECO:0000256" key="1">
    <source>
        <dbReference type="SAM" id="MobiDB-lite"/>
    </source>
</evidence>
<keyword evidence="4" id="KW-1185">Reference proteome</keyword>
<evidence type="ECO:0000313" key="3">
    <source>
        <dbReference type="EMBL" id="EGD82355.1"/>
    </source>
</evidence>
<proteinExistence type="predicted"/>
<dbReference type="EMBL" id="GL832960">
    <property type="protein sequence ID" value="EGD82355.1"/>
    <property type="molecule type" value="Genomic_DNA"/>
</dbReference>
<organism evidence="4">
    <name type="scientific">Salpingoeca rosetta (strain ATCC 50818 / BSB-021)</name>
    <dbReference type="NCBI Taxonomy" id="946362"/>
    <lineage>
        <taxon>Eukaryota</taxon>
        <taxon>Choanoflagellata</taxon>
        <taxon>Craspedida</taxon>
        <taxon>Salpingoecidae</taxon>
        <taxon>Salpingoeca</taxon>
    </lineage>
</organism>
<evidence type="ECO:0000259" key="2">
    <source>
        <dbReference type="Pfam" id="PF22058"/>
    </source>
</evidence>
<protein>
    <recommendedName>
        <fullName evidence="2">Amylopullulanase X25 domain-containing protein</fullName>
    </recommendedName>
</protein>
<dbReference type="KEGG" id="sre:PTSG_03019"/>
<dbReference type="InParanoid" id="F2U411"/>
<dbReference type="GeneID" id="16077126"/>